<dbReference type="AlphaFoldDB" id="A0A437S8X0"/>
<dbReference type="EMBL" id="RLIH01000002">
    <property type="protein sequence ID" value="RVU55555.1"/>
    <property type="molecule type" value="Genomic_DNA"/>
</dbReference>
<dbReference type="InterPro" id="IPR003593">
    <property type="entry name" value="AAA+_ATPase"/>
</dbReference>
<evidence type="ECO:0000313" key="6">
    <source>
        <dbReference type="EMBL" id="RVU55555.1"/>
    </source>
</evidence>
<gene>
    <name evidence="6" type="ORF">EF514_02165</name>
</gene>
<dbReference type="InterPro" id="IPR027417">
    <property type="entry name" value="P-loop_NTPase"/>
</dbReference>
<keyword evidence="4 6" id="KW-0067">ATP-binding</keyword>
<dbReference type="Proteomes" id="UP000288812">
    <property type="component" value="Unassembled WGS sequence"/>
</dbReference>
<dbReference type="PROSITE" id="PS00211">
    <property type="entry name" value="ABC_TRANSPORTER_1"/>
    <property type="match status" value="1"/>
</dbReference>
<organism evidence="6 7">
    <name type="scientific">Anaerosphaera multitolerans</name>
    <dbReference type="NCBI Taxonomy" id="2487351"/>
    <lineage>
        <taxon>Bacteria</taxon>
        <taxon>Bacillati</taxon>
        <taxon>Bacillota</taxon>
        <taxon>Tissierellia</taxon>
        <taxon>Tissierellales</taxon>
        <taxon>Peptoniphilaceae</taxon>
        <taxon>Anaerosphaera</taxon>
    </lineage>
</organism>
<keyword evidence="2" id="KW-0813">Transport</keyword>
<name>A0A437S8X0_9FIRM</name>
<reference evidence="6 7" key="1">
    <citation type="submission" date="2018-11" db="EMBL/GenBank/DDBJ databases">
        <title>Genome sequencing and assembly of Anaerosphaera sp. nov., GS7-6-2.</title>
        <authorList>
            <person name="Rettenmaier R."/>
            <person name="Liebl W."/>
            <person name="Zverlov V."/>
        </authorList>
    </citation>
    <scope>NUCLEOTIDE SEQUENCE [LARGE SCALE GENOMIC DNA]</scope>
    <source>
        <strain evidence="6 7">GS7-6-2</strain>
    </source>
</reference>
<keyword evidence="7" id="KW-1185">Reference proteome</keyword>
<evidence type="ECO:0000256" key="2">
    <source>
        <dbReference type="ARBA" id="ARBA00022448"/>
    </source>
</evidence>
<dbReference type="PROSITE" id="PS50893">
    <property type="entry name" value="ABC_TRANSPORTER_2"/>
    <property type="match status" value="1"/>
</dbReference>
<proteinExistence type="inferred from homology"/>
<comment type="caution">
    <text evidence="6">The sequence shown here is derived from an EMBL/GenBank/DDBJ whole genome shotgun (WGS) entry which is preliminary data.</text>
</comment>
<dbReference type="SMART" id="SM00382">
    <property type="entry name" value="AAA"/>
    <property type="match status" value="1"/>
</dbReference>
<keyword evidence="3" id="KW-0547">Nucleotide-binding</keyword>
<dbReference type="Gene3D" id="3.40.50.300">
    <property type="entry name" value="P-loop containing nucleotide triphosphate hydrolases"/>
    <property type="match status" value="1"/>
</dbReference>
<evidence type="ECO:0000313" key="7">
    <source>
        <dbReference type="Proteomes" id="UP000288812"/>
    </source>
</evidence>
<dbReference type="InterPro" id="IPR017871">
    <property type="entry name" value="ABC_transporter-like_CS"/>
</dbReference>
<dbReference type="OrthoDB" id="9809205at2"/>
<accession>A0A437S8X0</accession>
<evidence type="ECO:0000256" key="4">
    <source>
        <dbReference type="ARBA" id="ARBA00022840"/>
    </source>
</evidence>
<dbReference type="SUPFAM" id="SSF52540">
    <property type="entry name" value="P-loop containing nucleoside triphosphate hydrolases"/>
    <property type="match status" value="1"/>
</dbReference>
<feature type="domain" description="ABC transporter" evidence="5">
    <location>
        <begin position="4"/>
        <end position="232"/>
    </location>
</feature>
<protein>
    <submittedName>
        <fullName evidence="6">ATP-binding cassette domain-containing protein</fullName>
    </submittedName>
</protein>
<evidence type="ECO:0000259" key="5">
    <source>
        <dbReference type="PROSITE" id="PS50893"/>
    </source>
</evidence>
<dbReference type="RefSeq" id="WP_127723350.1">
    <property type="nucleotide sequence ID" value="NZ_RLIH01000002.1"/>
</dbReference>
<dbReference type="PANTHER" id="PTHR43335">
    <property type="entry name" value="ABC TRANSPORTER, ATP-BINDING PROTEIN"/>
    <property type="match status" value="1"/>
</dbReference>
<evidence type="ECO:0000256" key="1">
    <source>
        <dbReference type="ARBA" id="ARBA00005417"/>
    </source>
</evidence>
<dbReference type="InterPro" id="IPR003439">
    <property type="entry name" value="ABC_transporter-like_ATP-bd"/>
</dbReference>
<dbReference type="PANTHER" id="PTHR43335:SF4">
    <property type="entry name" value="ABC TRANSPORTER, ATP-BINDING PROTEIN"/>
    <property type="match status" value="1"/>
</dbReference>
<dbReference type="GO" id="GO:0005524">
    <property type="term" value="F:ATP binding"/>
    <property type="evidence" value="ECO:0007669"/>
    <property type="project" value="UniProtKB-KW"/>
</dbReference>
<evidence type="ECO:0000256" key="3">
    <source>
        <dbReference type="ARBA" id="ARBA00022741"/>
    </source>
</evidence>
<dbReference type="GO" id="GO:0016887">
    <property type="term" value="F:ATP hydrolysis activity"/>
    <property type="evidence" value="ECO:0007669"/>
    <property type="project" value="InterPro"/>
</dbReference>
<dbReference type="Pfam" id="PF00005">
    <property type="entry name" value="ABC_tran"/>
    <property type="match status" value="1"/>
</dbReference>
<comment type="similarity">
    <text evidence="1">Belongs to the ABC transporter superfamily.</text>
</comment>
<sequence length="300" mass="33589">MNIVELKNVKKIYGNSTVVNIENLRIKEGEIYGLIGPNGAGKSTIMKMICSISKVSEGEIYILNQKFQSKSRIEILKNMGSLIEGPSYYENLTGRENMQIVRDLKNLNDEKIDEAITIVGLKNQMSKKVKNYSLGMKQRLGIAMAIAGLPKLLILDEPTNGLDPQGMDEIRELIKSLPLKYGISVMISSHILDEVEKMVDNIGIINKGELLYNGSVESFKVQHGAQLALRTSNNKEALFILSEYNGIIEENILKIPIVEDVEVGEVVNRLVREKIEVYRVYESVKSLEKLFIELTGKGSL</sequence>